<name>A0A401TIW5_CHIPU</name>
<feature type="region of interest" description="Disordered" evidence="1">
    <location>
        <begin position="1"/>
        <end position="35"/>
    </location>
</feature>
<protein>
    <submittedName>
        <fullName evidence="2">Uncharacterized protein</fullName>
    </submittedName>
</protein>
<dbReference type="EMBL" id="BEZZ01089441">
    <property type="protein sequence ID" value="GCC42592.1"/>
    <property type="molecule type" value="Genomic_DNA"/>
</dbReference>
<proteinExistence type="predicted"/>
<feature type="non-terminal residue" evidence="2">
    <location>
        <position position="35"/>
    </location>
</feature>
<accession>A0A401TIW5</accession>
<dbReference type="AlphaFoldDB" id="A0A401TIW5"/>
<evidence type="ECO:0000313" key="2">
    <source>
        <dbReference type="EMBL" id="GCC42592.1"/>
    </source>
</evidence>
<evidence type="ECO:0000256" key="1">
    <source>
        <dbReference type="SAM" id="MobiDB-lite"/>
    </source>
</evidence>
<keyword evidence="3" id="KW-1185">Reference proteome</keyword>
<dbReference type="Proteomes" id="UP000287033">
    <property type="component" value="Unassembled WGS sequence"/>
</dbReference>
<sequence>MLPGTCSRDLFTQHPPLLPGEQGRDIGSEPGSVGP</sequence>
<gene>
    <name evidence="2" type="ORF">chiPu_0026874</name>
</gene>
<organism evidence="2 3">
    <name type="scientific">Chiloscyllium punctatum</name>
    <name type="common">Brownbanded bambooshark</name>
    <name type="synonym">Hemiscyllium punctatum</name>
    <dbReference type="NCBI Taxonomy" id="137246"/>
    <lineage>
        <taxon>Eukaryota</taxon>
        <taxon>Metazoa</taxon>
        <taxon>Chordata</taxon>
        <taxon>Craniata</taxon>
        <taxon>Vertebrata</taxon>
        <taxon>Chondrichthyes</taxon>
        <taxon>Elasmobranchii</taxon>
        <taxon>Galeomorphii</taxon>
        <taxon>Galeoidea</taxon>
        <taxon>Orectolobiformes</taxon>
        <taxon>Hemiscylliidae</taxon>
        <taxon>Chiloscyllium</taxon>
    </lineage>
</organism>
<comment type="caution">
    <text evidence="2">The sequence shown here is derived from an EMBL/GenBank/DDBJ whole genome shotgun (WGS) entry which is preliminary data.</text>
</comment>
<evidence type="ECO:0000313" key="3">
    <source>
        <dbReference type="Proteomes" id="UP000287033"/>
    </source>
</evidence>
<reference evidence="2 3" key="1">
    <citation type="journal article" date="2018" name="Nat. Ecol. Evol.">
        <title>Shark genomes provide insights into elasmobranch evolution and the origin of vertebrates.</title>
        <authorList>
            <person name="Hara Y"/>
            <person name="Yamaguchi K"/>
            <person name="Onimaru K"/>
            <person name="Kadota M"/>
            <person name="Koyanagi M"/>
            <person name="Keeley SD"/>
            <person name="Tatsumi K"/>
            <person name="Tanaka K"/>
            <person name="Motone F"/>
            <person name="Kageyama Y"/>
            <person name="Nozu R"/>
            <person name="Adachi N"/>
            <person name="Nishimura O"/>
            <person name="Nakagawa R"/>
            <person name="Tanegashima C"/>
            <person name="Kiyatake I"/>
            <person name="Matsumoto R"/>
            <person name="Murakumo K"/>
            <person name="Nishida K"/>
            <person name="Terakita A"/>
            <person name="Kuratani S"/>
            <person name="Sato K"/>
            <person name="Hyodo S Kuraku.S."/>
        </authorList>
    </citation>
    <scope>NUCLEOTIDE SEQUENCE [LARGE SCALE GENOMIC DNA]</scope>
</reference>